<dbReference type="AlphaFoldDB" id="A0A1M5YW89"/>
<accession>A0A1M5YW89</accession>
<evidence type="ECO:0000313" key="1">
    <source>
        <dbReference type="EMBL" id="SHI16158.1"/>
    </source>
</evidence>
<keyword evidence="2" id="KW-1185">Reference proteome</keyword>
<evidence type="ECO:0000313" key="2">
    <source>
        <dbReference type="Proteomes" id="UP000184139"/>
    </source>
</evidence>
<dbReference type="STRING" id="1121409.SAMN02745124_04503"/>
<dbReference type="Proteomes" id="UP000184139">
    <property type="component" value="Unassembled WGS sequence"/>
</dbReference>
<sequence>MYSVPSRLVGETICVRLSAEKLEVWYGQRHMETIPRLRGSDTHHIQYRHMIDWLIRKPGAFANYRYRSDLFPTSRFRMAYDALCERHTLSKAGKEYVKILQLAARENETAVDDALRVLFAWDETISVENVTAQLQSCLPVMPATQVEIAPVNRQGYDLLLRAVQEVAL</sequence>
<reference evidence="1 2" key="1">
    <citation type="submission" date="2016-11" db="EMBL/GenBank/DDBJ databases">
        <authorList>
            <person name="Jaros S."/>
            <person name="Januszkiewicz K."/>
            <person name="Wedrychowicz H."/>
        </authorList>
    </citation>
    <scope>NUCLEOTIDE SEQUENCE [LARGE SCALE GENOMIC DNA]</scope>
    <source>
        <strain evidence="1 2">DSM 9705</strain>
    </source>
</reference>
<proteinExistence type="predicted"/>
<gene>
    <name evidence="1" type="ORF">SAMN02745124_04503</name>
</gene>
<organism evidence="1 2">
    <name type="scientific">Desulfofustis glycolicus DSM 9705</name>
    <dbReference type="NCBI Taxonomy" id="1121409"/>
    <lineage>
        <taxon>Bacteria</taxon>
        <taxon>Pseudomonadati</taxon>
        <taxon>Thermodesulfobacteriota</taxon>
        <taxon>Desulfobulbia</taxon>
        <taxon>Desulfobulbales</taxon>
        <taxon>Desulfocapsaceae</taxon>
        <taxon>Desulfofustis</taxon>
    </lineage>
</organism>
<dbReference type="EMBL" id="FQXS01000076">
    <property type="protein sequence ID" value="SHI16158.1"/>
    <property type="molecule type" value="Genomic_DNA"/>
</dbReference>
<name>A0A1M5YW89_9BACT</name>
<protein>
    <submittedName>
        <fullName evidence="1">Uncharacterized protein</fullName>
    </submittedName>
</protein>